<evidence type="ECO:0000313" key="1">
    <source>
        <dbReference type="EMBL" id="QEC69621.1"/>
    </source>
</evidence>
<dbReference type="EMBL" id="CP042435">
    <property type="protein sequence ID" value="QEC69621.1"/>
    <property type="molecule type" value="Genomic_DNA"/>
</dbReference>
<evidence type="ECO:0000313" key="2">
    <source>
        <dbReference type="Proteomes" id="UP000321533"/>
    </source>
</evidence>
<protein>
    <submittedName>
        <fullName evidence="1">Crp/Fnr family transcriptional regulator</fullName>
    </submittedName>
</protein>
<accession>A0A5B8VF27</accession>
<dbReference type="RefSeq" id="WP_147192497.1">
    <property type="nucleotide sequence ID" value="NZ_CP042435.1"/>
</dbReference>
<reference evidence="1 2" key="1">
    <citation type="journal article" date="2016" name="Int. J. Syst. Evol. Microbiol.">
        <title>Panacibacter ginsenosidivorans gen. nov., sp. nov., with ginsenoside converting activity isolated from soil of a ginseng field.</title>
        <authorList>
            <person name="Siddiqi M.Z."/>
            <person name="Muhammad Shafi S."/>
            <person name="Choi K.D."/>
            <person name="Im W.T."/>
        </authorList>
    </citation>
    <scope>NUCLEOTIDE SEQUENCE [LARGE SCALE GENOMIC DNA]</scope>
    <source>
        <strain evidence="1 2">Gsoil1550</strain>
    </source>
</reference>
<dbReference type="AlphaFoldDB" id="A0A5B8VF27"/>
<gene>
    <name evidence="1" type="ORF">FRZ67_20800</name>
</gene>
<dbReference type="OrthoDB" id="9152304at2"/>
<sequence>MKGSEKILGYIQKIVPLTQEEEEQFYNAFRPLHVKKRQFIIQPNFPVRQRNYVVDGAFRGYVIDEAGIDHTIQFAVEDWWISDYNSYIFQKPATMFVVALEDSLVLELTYEKEQELKRSNHKFETFFRVMAERSGAFFQKRIISSLTLSAEQRYNEFLATYPSVVQRLPQYAVASYLGMTTEFLSRIRNKKTKKKS</sequence>
<name>A0A5B8VF27_9BACT</name>
<dbReference type="KEGG" id="pgin:FRZ67_20800"/>
<dbReference type="Proteomes" id="UP000321533">
    <property type="component" value="Chromosome"/>
</dbReference>
<organism evidence="1 2">
    <name type="scientific">Panacibacter ginsenosidivorans</name>
    <dbReference type="NCBI Taxonomy" id="1813871"/>
    <lineage>
        <taxon>Bacteria</taxon>
        <taxon>Pseudomonadati</taxon>
        <taxon>Bacteroidota</taxon>
        <taxon>Chitinophagia</taxon>
        <taxon>Chitinophagales</taxon>
        <taxon>Chitinophagaceae</taxon>
        <taxon>Panacibacter</taxon>
    </lineage>
</organism>
<dbReference type="SUPFAM" id="SSF51206">
    <property type="entry name" value="cAMP-binding domain-like"/>
    <property type="match status" value="1"/>
</dbReference>
<keyword evidence="2" id="KW-1185">Reference proteome</keyword>
<dbReference type="Gene3D" id="2.60.120.10">
    <property type="entry name" value="Jelly Rolls"/>
    <property type="match status" value="1"/>
</dbReference>
<dbReference type="InterPro" id="IPR014710">
    <property type="entry name" value="RmlC-like_jellyroll"/>
</dbReference>
<proteinExistence type="predicted"/>
<dbReference type="InterPro" id="IPR018490">
    <property type="entry name" value="cNMP-bd_dom_sf"/>
</dbReference>